<dbReference type="GO" id="GO:0046872">
    <property type="term" value="F:metal ion binding"/>
    <property type="evidence" value="ECO:0007669"/>
    <property type="project" value="UniProtKB-KW"/>
</dbReference>
<evidence type="ECO:0000256" key="3">
    <source>
        <dbReference type="RuleBase" id="RU003682"/>
    </source>
</evidence>
<dbReference type="Gene3D" id="2.60.120.330">
    <property type="entry name" value="B-lactam Antibiotic, Isopenicillin N Synthase, Chain"/>
    <property type="match status" value="1"/>
</dbReference>
<keyword evidence="3" id="KW-0560">Oxidoreductase</keyword>
<comment type="similarity">
    <text evidence="3">Belongs to the iron/ascorbate-dependent oxidoreductase family.</text>
</comment>
<name>A0A7K1FE39_9ACTN</name>
<dbReference type="SUPFAM" id="SSF51197">
    <property type="entry name" value="Clavaminate synthase-like"/>
    <property type="match status" value="1"/>
</dbReference>
<reference evidence="5 6" key="1">
    <citation type="submission" date="2019-11" db="EMBL/GenBank/DDBJ databases">
        <authorList>
            <person name="Jiang L.-Q."/>
        </authorList>
    </citation>
    <scope>NUCLEOTIDE SEQUENCE [LARGE SCALE GENOMIC DNA]</scope>
    <source>
        <strain evidence="5 6">YIM 132087</strain>
    </source>
</reference>
<dbReference type="GO" id="GO:0017000">
    <property type="term" value="P:antibiotic biosynthetic process"/>
    <property type="evidence" value="ECO:0007669"/>
    <property type="project" value="UniProtKB-KW"/>
</dbReference>
<dbReference type="GO" id="GO:0016491">
    <property type="term" value="F:oxidoreductase activity"/>
    <property type="evidence" value="ECO:0007669"/>
    <property type="project" value="UniProtKB-KW"/>
</dbReference>
<keyword evidence="3" id="KW-0479">Metal-binding</keyword>
<dbReference type="PANTHER" id="PTHR47990">
    <property type="entry name" value="2-OXOGLUTARATE (2OG) AND FE(II)-DEPENDENT OXYGENASE SUPERFAMILY PROTEIN-RELATED"/>
    <property type="match status" value="1"/>
</dbReference>
<dbReference type="Proteomes" id="UP000460221">
    <property type="component" value="Unassembled WGS sequence"/>
</dbReference>
<proteinExistence type="inferred from homology"/>
<evidence type="ECO:0000256" key="1">
    <source>
        <dbReference type="ARBA" id="ARBA00004792"/>
    </source>
</evidence>
<keyword evidence="2" id="KW-0045">Antibiotic biosynthesis</keyword>
<dbReference type="InterPro" id="IPR026992">
    <property type="entry name" value="DIOX_N"/>
</dbReference>
<keyword evidence="6" id="KW-1185">Reference proteome</keyword>
<dbReference type="PRINTS" id="PR00682">
    <property type="entry name" value="IPNSYNTHASE"/>
</dbReference>
<dbReference type="Pfam" id="PF14226">
    <property type="entry name" value="DIOX_N"/>
    <property type="match status" value="1"/>
</dbReference>
<sequence>MTTRKVSTQMTSGELEPDGVIVATPLIPVIDVSTFLDGTDLQTAPEQVNLAATTSGFFQIVGHGIPLPLIDRVYAMAEALSQMDPGYLKTIVSPVGHPYRGLTTNYDKEGQVRSLRMHASSFDSPEAAEAGGVPSEYSDFFSPNVWPWEVEGFRDAVTDLFSATQDLGASLMSLFAVALNLPLDYFDTLVEPNASSCSINYYPPRNAPLVEHPTVIFDEHSDGGTLTILHQRGTYDGLQIRDSDNNWFNVPVIDEALVINMGELMTRWTNGMWPATRHRVVADENPLGHRTTLTTFHLPAVDAVIEPLKTTFGSEGPQFDPVMVYDWDRVRYQLRQKEKERLNKVSHMRPSAEAQAYIEKHFGA</sequence>
<organism evidence="5 6">
    <name type="scientific">Nakamurella alba</name>
    <dbReference type="NCBI Taxonomy" id="2665158"/>
    <lineage>
        <taxon>Bacteria</taxon>
        <taxon>Bacillati</taxon>
        <taxon>Actinomycetota</taxon>
        <taxon>Actinomycetes</taxon>
        <taxon>Nakamurellales</taxon>
        <taxon>Nakamurellaceae</taxon>
        <taxon>Nakamurella</taxon>
    </lineage>
</organism>
<dbReference type="Pfam" id="PF03171">
    <property type="entry name" value="2OG-FeII_Oxy"/>
    <property type="match status" value="1"/>
</dbReference>
<keyword evidence="3" id="KW-0408">Iron</keyword>
<dbReference type="EMBL" id="WLYK01000001">
    <property type="protein sequence ID" value="MTD12361.1"/>
    <property type="molecule type" value="Genomic_DNA"/>
</dbReference>
<dbReference type="InterPro" id="IPR005123">
    <property type="entry name" value="Oxoglu/Fe-dep_dioxygenase_dom"/>
</dbReference>
<evidence type="ECO:0000259" key="4">
    <source>
        <dbReference type="PROSITE" id="PS51471"/>
    </source>
</evidence>
<dbReference type="PROSITE" id="PS51471">
    <property type="entry name" value="FE2OG_OXY"/>
    <property type="match status" value="1"/>
</dbReference>
<comment type="caution">
    <text evidence="5">The sequence shown here is derived from an EMBL/GenBank/DDBJ whole genome shotgun (WGS) entry which is preliminary data.</text>
</comment>
<comment type="pathway">
    <text evidence="1">Antibiotic biosynthesis.</text>
</comment>
<dbReference type="AlphaFoldDB" id="A0A7K1FE39"/>
<feature type="domain" description="Fe2OG dioxygenase" evidence="4">
    <location>
        <begin position="193"/>
        <end position="299"/>
    </location>
</feature>
<dbReference type="InterPro" id="IPR050231">
    <property type="entry name" value="Iron_ascorbate_oxido_reductase"/>
</dbReference>
<accession>A0A7K1FE39</accession>
<gene>
    <name evidence="5" type="ORF">GIS00_00195</name>
</gene>
<evidence type="ECO:0000256" key="2">
    <source>
        <dbReference type="ARBA" id="ARBA00023194"/>
    </source>
</evidence>
<evidence type="ECO:0000313" key="6">
    <source>
        <dbReference type="Proteomes" id="UP000460221"/>
    </source>
</evidence>
<protein>
    <submittedName>
        <fullName evidence="5">Isopenicillin N synthase family oxygenase</fullName>
    </submittedName>
</protein>
<dbReference type="InterPro" id="IPR044861">
    <property type="entry name" value="IPNS-like_FE2OG_OXY"/>
</dbReference>
<evidence type="ECO:0000313" key="5">
    <source>
        <dbReference type="EMBL" id="MTD12361.1"/>
    </source>
</evidence>
<dbReference type="InterPro" id="IPR027443">
    <property type="entry name" value="IPNS-like_sf"/>
</dbReference>